<dbReference type="PANTHER" id="PTHR10357:SF179">
    <property type="entry name" value="NEUTRAL AND BASIC AMINO ACID TRANSPORT PROTEIN RBAT"/>
    <property type="match status" value="1"/>
</dbReference>
<protein>
    <submittedName>
        <fullName evidence="4">Maltase A3-like</fullName>
    </submittedName>
</protein>
<accession>A0ABM0LYS7</accession>
<name>A0ABM0LYS7_SACKO</name>
<feature type="region of interest" description="Disordered" evidence="1">
    <location>
        <begin position="152"/>
        <end position="174"/>
    </location>
</feature>
<reference evidence="4" key="1">
    <citation type="submission" date="2025-08" db="UniProtKB">
        <authorList>
            <consortium name="RefSeq"/>
        </authorList>
    </citation>
    <scope>IDENTIFICATION</scope>
    <source>
        <tissue evidence="4">Testes</tissue>
    </source>
</reference>
<evidence type="ECO:0000313" key="4">
    <source>
        <dbReference type="RefSeq" id="XP_006812918.1"/>
    </source>
</evidence>
<dbReference type="RefSeq" id="XP_006812918.1">
    <property type="nucleotide sequence ID" value="XM_006812855.1"/>
</dbReference>
<dbReference type="PANTHER" id="PTHR10357">
    <property type="entry name" value="ALPHA-AMYLASE FAMILY MEMBER"/>
    <property type="match status" value="1"/>
</dbReference>
<gene>
    <name evidence="4" type="primary">LOC102803248</name>
</gene>
<dbReference type="Gene3D" id="3.20.20.80">
    <property type="entry name" value="Glycosidases"/>
    <property type="match status" value="1"/>
</dbReference>
<proteinExistence type="predicted"/>
<evidence type="ECO:0000313" key="3">
    <source>
        <dbReference type="Proteomes" id="UP000694865"/>
    </source>
</evidence>
<sequence>MRSDVMDPYNNINNYRFMVTEAYSPAEVLVAYYGTEEDPEADFPYNFELIELTSENLSGTTIRDMVELWLSNVPEGEWPNFVLGNHDNWRIADRIGFLYKRCMNVLLLTLPGTPTTYYGEEIGMENIYVSYNDTRDPEAKRNPCCWKEYTRDPERSPMQWTPDPPSAGFSTTNETWLPVNDNYLEGINVE</sequence>
<feature type="domain" description="Glycosyl hydrolase family 13 catalytic" evidence="2">
    <location>
        <begin position="13"/>
        <end position="190"/>
    </location>
</feature>
<organism evidence="3 4">
    <name type="scientific">Saccoglossus kowalevskii</name>
    <name type="common">Acorn worm</name>
    <dbReference type="NCBI Taxonomy" id="10224"/>
    <lineage>
        <taxon>Eukaryota</taxon>
        <taxon>Metazoa</taxon>
        <taxon>Hemichordata</taxon>
        <taxon>Enteropneusta</taxon>
        <taxon>Harrimaniidae</taxon>
        <taxon>Saccoglossus</taxon>
    </lineage>
</organism>
<dbReference type="GeneID" id="102803248"/>
<dbReference type="Pfam" id="PF00128">
    <property type="entry name" value="Alpha-amylase"/>
    <property type="match status" value="1"/>
</dbReference>
<dbReference type="InterPro" id="IPR006047">
    <property type="entry name" value="GH13_cat_dom"/>
</dbReference>
<keyword evidence="3" id="KW-1185">Reference proteome</keyword>
<feature type="non-terminal residue" evidence="4">
    <location>
        <position position="190"/>
    </location>
</feature>
<dbReference type="InterPro" id="IPR017853">
    <property type="entry name" value="GH"/>
</dbReference>
<evidence type="ECO:0000259" key="2">
    <source>
        <dbReference type="Pfam" id="PF00128"/>
    </source>
</evidence>
<dbReference type="SUPFAM" id="SSF51445">
    <property type="entry name" value="(Trans)glycosidases"/>
    <property type="match status" value="1"/>
</dbReference>
<dbReference type="Proteomes" id="UP000694865">
    <property type="component" value="Unplaced"/>
</dbReference>
<evidence type="ECO:0000256" key="1">
    <source>
        <dbReference type="SAM" id="MobiDB-lite"/>
    </source>
</evidence>